<sequence>MDSNSYNRINDIREGLILKISISSMLIRYYAKWATDETKPSGGGGGWRVLDVQVFVYDLTGFESAARMMVVIAGAARWAGRGYLLGGTA</sequence>
<dbReference type="KEGG" id="cvi:CV_1831"/>
<protein>
    <submittedName>
        <fullName evidence="1">Uncharacterized protein</fullName>
    </submittedName>
</protein>
<evidence type="ECO:0000313" key="1">
    <source>
        <dbReference type="EMBL" id="AAQ59505.1"/>
    </source>
</evidence>
<keyword evidence="2" id="KW-1185">Reference proteome</keyword>
<dbReference type="Proteomes" id="UP000001424">
    <property type="component" value="Chromosome"/>
</dbReference>
<dbReference type="STRING" id="243365.CV_1831"/>
<reference evidence="1 2" key="1">
    <citation type="journal article" date="2003" name="Proc. Natl. Acad. Sci. U.S.A.">
        <title>The complete genome sequence of Chromobacterium violaceum reveals remarkable and exploitable bacterial adaptability.</title>
        <authorList>
            <person name="Vasconcelos A.T.R."/>
            <person name="de Almeida D.F."/>
            <person name="Almeida F.C."/>
            <person name="de Almeida L.G.P."/>
            <person name="de Almeida R."/>
            <person name="Goncalves J.A.A."/>
            <person name="Andrade E.M."/>
            <person name="Antonio R.V."/>
            <person name="Araripe J."/>
            <person name="de Araujo M.F.F."/>
            <person name="Filho S.A."/>
            <person name="Azevedo V."/>
            <person name="Batista A.J."/>
            <person name="Bataus L.A.M."/>
            <person name="Batista J.S."/>
            <person name="Belo A."/>
            <person name="vander Berg C."/>
            <person name="Blamey J."/>
            <person name="Bogo M."/>
            <person name="Bonato S."/>
            <person name="Bordignon J."/>
            <person name="Brito C.A."/>
            <person name="Brocchi M."/>
            <person name="Burity H.A."/>
            <person name="Camargo A.A."/>
            <person name="Cardoso D.D.P."/>
            <person name="Carneiro N.P."/>
            <person name="Carraro D.M."/>
            <person name="Carvalho C.M.B."/>
            <person name="Cascardo J.C.M."/>
            <person name="Cavada B.S."/>
            <person name="Chueire L.M.O."/>
            <person name="Pasa T.B.C."/>
            <person name="Duran N."/>
            <person name="Fagundes N."/>
            <person name="Falcao C.L."/>
            <person name="Fantinatti F."/>
            <person name="Farias I.P."/>
            <person name="Felipe M.S.S."/>
            <person name="Ferrari L.P."/>
            <person name="Ferro J.A."/>
            <person name="Ferro M.I.T."/>
            <person name="Franco G.R."/>
            <person name="Freitas N.S.A."/>
            <person name="Furlan L.R."/>
            <person name="Gazzinelli R.T."/>
            <person name="Gomes E.A."/>
            <person name="Goncalves P.R."/>
            <person name="Grangeiro T.B."/>
            <person name="Grattapaglia D."/>
            <person name="Grisard E.C."/>
            <person name="Guimaraes C.T."/>
            <person name="Hanna E.S."/>
            <person name="Hungria M."/>
            <person name="Jardim S.N."/>
            <person name="Laurino J."/>
            <person name="Leoi L.C.T."/>
            <person name="Fassarella L."/>
            <person name="Lima A."/>
            <person name="Loureiro M.F."/>
            <person name="Lyra M.C.P."/>
            <person name="Macedo M."/>
            <person name="Madeira H.M.F."/>
            <person name="Manfio G.P."/>
            <person name="Maranhao A.Q."/>
            <person name="Martins W.S."/>
            <person name="di Mauro S.M.Z."/>
            <person name="de Medeiros S.R.B."/>
            <person name="Meissner R.D.V."/>
            <person name="Menck C.F.M."/>
            <person name="Moreira M.A.M."/>
            <person name="Nascimento F.F."/>
            <person name="Nicolas M.F."/>
            <person name="Oliveira J.G."/>
            <person name="Oliveira S.C."/>
            <person name="Paixao R.F.C."/>
            <person name="Parente J.A."/>
            <person name="Pedrosa F.O."/>
            <person name="Pena S.J.D."/>
            <person name="Perreira J.O."/>
            <person name="Perreira M."/>
            <person name="Pinto L.S.R.C."/>
            <person name="Pinto L.S."/>
            <person name="Porto J.I.R."/>
            <person name="Potrich D.P."/>
            <person name="Neto C.E.R."/>
            <person name="Reis A.M.M."/>
            <person name="Rigo L.U."/>
            <person name="Rondinelli E."/>
            <person name="dos Santos E.B.P."/>
            <person name="Santos F.R."/>
            <person name="Schneider M.P.C."/>
            <person name="Seuanez H.N."/>
            <person name="Silva A.M.R."/>
            <person name="da Silva A.L.C."/>
            <person name="Silva D.W."/>
            <person name="Silva R."/>
            <person name="Simoes I.C."/>
            <person name="Simon D."/>
            <person name="Soares C.M.A."/>
            <person name="Soares R.B.A."/>
            <person name="Souza E.M."/>
            <person name="Souza K.R.L."/>
            <person name="Souza R.C."/>
            <person name="Steffens M.B.R."/>
            <person name="Steindel M."/>
            <person name="Teixeira S.R."/>
            <person name="Urmenyi T."/>
            <person name="Vettore A."/>
            <person name="Wassem R."/>
            <person name="Zaha A."/>
            <person name="Simpson A.J.G."/>
        </authorList>
    </citation>
    <scope>NUCLEOTIDE SEQUENCE [LARGE SCALE GENOMIC DNA]</scope>
    <source>
        <strain evidence="2">ATCC 12472 / DSM 30191 / JCM 1249 / NBRC 12614 / NCIMB 9131 / NCTC 9757</strain>
    </source>
</reference>
<dbReference type="EMBL" id="AE016825">
    <property type="protein sequence ID" value="AAQ59505.1"/>
    <property type="molecule type" value="Genomic_DNA"/>
</dbReference>
<dbReference type="HOGENOM" id="CLU_2449276_0_0_4"/>
<gene>
    <name evidence="1" type="ordered locus">CV_1831</name>
</gene>
<evidence type="ECO:0000313" key="2">
    <source>
        <dbReference type="Proteomes" id="UP000001424"/>
    </source>
</evidence>
<organism evidence="1 2">
    <name type="scientific">Chromobacterium violaceum (strain ATCC 12472 / DSM 30191 / JCM 1249 / CCUG 213 / NBRC 12614 / NCIMB 9131 / NCTC 9757 / MK)</name>
    <dbReference type="NCBI Taxonomy" id="243365"/>
    <lineage>
        <taxon>Bacteria</taxon>
        <taxon>Pseudomonadati</taxon>
        <taxon>Pseudomonadota</taxon>
        <taxon>Betaproteobacteria</taxon>
        <taxon>Neisseriales</taxon>
        <taxon>Chromobacteriaceae</taxon>
        <taxon>Chromobacterium</taxon>
    </lineage>
</organism>
<dbReference type="AlphaFoldDB" id="Q7NWZ8"/>
<proteinExistence type="predicted"/>
<accession>Q7NWZ8</accession>
<name>Q7NWZ8_CHRVO</name>